<gene>
    <name evidence="3" type="ORF">SAMN05878282_105114</name>
</gene>
<keyword evidence="1" id="KW-0732">Signal</keyword>
<dbReference type="PROSITE" id="PS51257">
    <property type="entry name" value="PROKAR_LIPOPROTEIN"/>
    <property type="match status" value="1"/>
</dbReference>
<accession>A0A1N6TNN5</accession>
<dbReference type="Proteomes" id="UP000185841">
    <property type="component" value="Unassembled WGS sequence"/>
</dbReference>
<feature type="signal peptide" evidence="1">
    <location>
        <begin position="1"/>
        <end position="23"/>
    </location>
</feature>
<proteinExistence type="predicted"/>
<dbReference type="Pfam" id="PF03886">
    <property type="entry name" value="ABC_trans_aux"/>
    <property type="match status" value="1"/>
</dbReference>
<protein>
    <recommendedName>
        <fullName evidence="2">ABC-type transport auxiliary lipoprotein component domain-containing protein</fullName>
    </recommendedName>
</protein>
<dbReference type="Gene3D" id="3.40.50.10610">
    <property type="entry name" value="ABC-type transport auxiliary lipoprotein component"/>
    <property type="match status" value="1"/>
</dbReference>
<dbReference type="InterPro" id="IPR005586">
    <property type="entry name" value="ABC_trans_aux"/>
</dbReference>
<dbReference type="EMBL" id="FTMP01000005">
    <property type="protein sequence ID" value="SIQ54877.1"/>
    <property type="molecule type" value="Genomic_DNA"/>
</dbReference>
<reference evidence="3 4" key="1">
    <citation type="submission" date="2017-01" db="EMBL/GenBank/DDBJ databases">
        <authorList>
            <person name="Mah S.A."/>
            <person name="Swanson W.J."/>
            <person name="Moy G.W."/>
            <person name="Vacquier V.D."/>
        </authorList>
    </citation>
    <scope>NUCLEOTIDE SEQUENCE [LARGE SCALE GENOMIC DNA]</scope>
    <source>
        <strain evidence="3 4">RU36E</strain>
    </source>
</reference>
<dbReference type="RefSeq" id="WP_076426812.1">
    <property type="nucleotide sequence ID" value="NZ_FTMP01000005.1"/>
</dbReference>
<evidence type="ECO:0000313" key="3">
    <source>
        <dbReference type="EMBL" id="SIQ54877.1"/>
    </source>
</evidence>
<evidence type="ECO:0000313" key="4">
    <source>
        <dbReference type="Proteomes" id="UP000185841"/>
    </source>
</evidence>
<name>A0A1N6TNN5_AQUAC</name>
<organism evidence="3 4">
    <name type="scientific">Aquipseudomonas alcaligenes</name>
    <name type="common">Pseudomonas alcaligenes</name>
    <dbReference type="NCBI Taxonomy" id="43263"/>
    <lineage>
        <taxon>Bacteria</taxon>
        <taxon>Pseudomonadati</taxon>
        <taxon>Pseudomonadota</taxon>
        <taxon>Gammaproteobacteria</taxon>
        <taxon>Pseudomonadales</taxon>
        <taxon>Pseudomonadaceae</taxon>
        <taxon>Aquipseudomonas</taxon>
    </lineage>
</organism>
<feature type="domain" description="ABC-type transport auxiliary lipoprotein component" evidence="2">
    <location>
        <begin position="25"/>
        <end position="181"/>
    </location>
</feature>
<dbReference type="SUPFAM" id="SSF159594">
    <property type="entry name" value="XCC0632-like"/>
    <property type="match status" value="1"/>
</dbReference>
<evidence type="ECO:0000256" key="1">
    <source>
        <dbReference type="SAM" id="SignalP"/>
    </source>
</evidence>
<evidence type="ECO:0000259" key="2">
    <source>
        <dbReference type="Pfam" id="PF03886"/>
    </source>
</evidence>
<feature type="chain" id="PRO_5012387818" description="ABC-type transport auxiliary lipoprotein component domain-containing protein" evidence="1">
    <location>
        <begin position="24"/>
        <end position="191"/>
    </location>
</feature>
<sequence length="191" mass="20483">MNRYLLPLALLLLGGCAAGTPQAFYQLPAPAAQLPANAAGPAVLLGPLQLADYLQRENLMQRQSDQRLSVSPSGRWAGSLQDDIGNLLLATLATHLHSSDLALYPDRVGFSAQAQIILNISRLDSGPQQAAVLEARWRLLDARGQQRAGDLLQLREEHDGSLEGQVAAQGRLVERLGQRLAEAVQKLPAGS</sequence>
<dbReference type="AlphaFoldDB" id="A0A1N6TNN5"/>